<accession>A0AAE1Y8W4</accession>
<feature type="signal peptide" evidence="1">
    <location>
        <begin position="1"/>
        <end position="18"/>
    </location>
</feature>
<dbReference type="InterPro" id="IPR054722">
    <property type="entry name" value="PolX-like_BBD"/>
</dbReference>
<dbReference type="InterPro" id="IPR025724">
    <property type="entry name" value="GAG-pre-integrase_dom"/>
</dbReference>
<proteinExistence type="predicted"/>
<evidence type="ECO:0000259" key="2">
    <source>
        <dbReference type="Pfam" id="PF13976"/>
    </source>
</evidence>
<keyword evidence="5" id="KW-1185">Reference proteome</keyword>
<evidence type="ECO:0000313" key="4">
    <source>
        <dbReference type="EMBL" id="KAK4425519.1"/>
    </source>
</evidence>
<dbReference type="EMBL" id="JACGWO010000006">
    <property type="protein sequence ID" value="KAK4425519.1"/>
    <property type="molecule type" value="Genomic_DNA"/>
</dbReference>
<reference evidence="4" key="2">
    <citation type="journal article" date="2024" name="Plant">
        <title>Genomic evolution and insights into agronomic trait innovations of Sesamum species.</title>
        <authorList>
            <person name="Miao H."/>
            <person name="Wang L."/>
            <person name="Qu L."/>
            <person name="Liu H."/>
            <person name="Sun Y."/>
            <person name="Le M."/>
            <person name="Wang Q."/>
            <person name="Wei S."/>
            <person name="Zheng Y."/>
            <person name="Lin W."/>
            <person name="Duan Y."/>
            <person name="Cao H."/>
            <person name="Xiong S."/>
            <person name="Wang X."/>
            <person name="Wei L."/>
            <person name="Li C."/>
            <person name="Ma Q."/>
            <person name="Ju M."/>
            <person name="Zhao R."/>
            <person name="Li G."/>
            <person name="Mu C."/>
            <person name="Tian Q."/>
            <person name="Mei H."/>
            <person name="Zhang T."/>
            <person name="Gao T."/>
            <person name="Zhang H."/>
        </authorList>
    </citation>
    <scope>NUCLEOTIDE SEQUENCE</scope>
    <source>
        <strain evidence="4">3651</strain>
    </source>
</reference>
<evidence type="ECO:0000256" key="1">
    <source>
        <dbReference type="SAM" id="SignalP"/>
    </source>
</evidence>
<reference evidence="4" key="1">
    <citation type="submission" date="2020-06" db="EMBL/GenBank/DDBJ databases">
        <authorList>
            <person name="Li T."/>
            <person name="Hu X."/>
            <person name="Zhang T."/>
            <person name="Song X."/>
            <person name="Zhang H."/>
            <person name="Dai N."/>
            <person name="Sheng W."/>
            <person name="Hou X."/>
            <person name="Wei L."/>
        </authorList>
    </citation>
    <scope>NUCLEOTIDE SEQUENCE</scope>
    <source>
        <strain evidence="4">3651</strain>
        <tissue evidence="4">Leaf</tissue>
    </source>
</reference>
<dbReference type="Proteomes" id="UP001293254">
    <property type="component" value="Unassembled WGS sequence"/>
</dbReference>
<gene>
    <name evidence="4" type="ORF">Salat_1745900</name>
</gene>
<name>A0AAE1Y8W4_9LAMI</name>
<evidence type="ECO:0000259" key="3">
    <source>
        <dbReference type="Pfam" id="PF22936"/>
    </source>
</evidence>
<feature type="domain" description="GAG-pre-integrase" evidence="2">
    <location>
        <begin position="142"/>
        <end position="195"/>
    </location>
</feature>
<feature type="chain" id="PRO_5042133816" description="GAG-pre-integrase domain-containing protein" evidence="1">
    <location>
        <begin position="19"/>
        <end position="213"/>
    </location>
</feature>
<sequence>MKLKVYFLLVLLLNLFDSEVWYMDSGSSSHMTANSEVLISLDKSVKTRIKMVDGTIRNTKGKGVIKLNSGEGSCIKYVLYVLDLDSNLLSVGPFLREGYSLLFEEFSCVVFTDKTKKNLLLKVPMSRNNMFPLVINDEKKALAALLEDETWLWHNRYGHLNFITLSLLSNQHLVNGLPMIRHIDMVCESCVVGKQNRDSFPKSSNMRLQSQPN</sequence>
<keyword evidence="1" id="KW-0732">Signal</keyword>
<dbReference type="Pfam" id="PF13976">
    <property type="entry name" value="gag_pre-integrs"/>
    <property type="match status" value="1"/>
</dbReference>
<dbReference type="Pfam" id="PF22936">
    <property type="entry name" value="Pol_BBD"/>
    <property type="match status" value="1"/>
</dbReference>
<organism evidence="4 5">
    <name type="scientific">Sesamum alatum</name>
    <dbReference type="NCBI Taxonomy" id="300844"/>
    <lineage>
        <taxon>Eukaryota</taxon>
        <taxon>Viridiplantae</taxon>
        <taxon>Streptophyta</taxon>
        <taxon>Embryophyta</taxon>
        <taxon>Tracheophyta</taxon>
        <taxon>Spermatophyta</taxon>
        <taxon>Magnoliopsida</taxon>
        <taxon>eudicotyledons</taxon>
        <taxon>Gunneridae</taxon>
        <taxon>Pentapetalae</taxon>
        <taxon>asterids</taxon>
        <taxon>lamiids</taxon>
        <taxon>Lamiales</taxon>
        <taxon>Pedaliaceae</taxon>
        <taxon>Sesamum</taxon>
    </lineage>
</organism>
<protein>
    <recommendedName>
        <fullName evidence="6">GAG-pre-integrase domain-containing protein</fullName>
    </recommendedName>
</protein>
<evidence type="ECO:0008006" key="6">
    <source>
        <dbReference type="Google" id="ProtNLM"/>
    </source>
</evidence>
<feature type="domain" description="Retrovirus-related Pol polyprotein from transposon TNT 1-94-like beta-barrel" evidence="3">
    <location>
        <begin position="21"/>
        <end position="99"/>
    </location>
</feature>
<dbReference type="AlphaFoldDB" id="A0AAE1Y8W4"/>
<evidence type="ECO:0000313" key="5">
    <source>
        <dbReference type="Proteomes" id="UP001293254"/>
    </source>
</evidence>
<comment type="caution">
    <text evidence="4">The sequence shown here is derived from an EMBL/GenBank/DDBJ whole genome shotgun (WGS) entry which is preliminary data.</text>
</comment>